<proteinExistence type="inferred from homology"/>
<evidence type="ECO:0000256" key="3">
    <source>
        <dbReference type="ARBA" id="ARBA00022842"/>
    </source>
</evidence>
<protein>
    <submittedName>
        <fullName evidence="5">Inositol-1-monophosphatase</fullName>
        <ecNumber evidence="5">3.1.3.25</ecNumber>
    </submittedName>
</protein>
<reference evidence="5 6" key="1">
    <citation type="submission" date="2017-05" db="EMBL/GenBank/DDBJ databases">
        <authorList>
            <person name="Song R."/>
            <person name="Chenine A.L."/>
            <person name="Ruprecht R.M."/>
        </authorList>
    </citation>
    <scope>NUCLEOTIDE SEQUENCE [LARGE SCALE GENOMIC DNA]</scope>
    <source>
        <strain evidence="5 6">CECT 8489</strain>
    </source>
</reference>
<dbReference type="CDD" id="cd01638">
    <property type="entry name" value="CysQ"/>
    <property type="match status" value="1"/>
</dbReference>
<organism evidence="5 6">
    <name type="scientific">Boseongicola aestuarii</name>
    <dbReference type="NCBI Taxonomy" id="1470561"/>
    <lineage>
        <taxon>Bacteria</taxon>
        <taxon>Pseudomonadati</taxon>
        <taxon>Pseudomonadota</taxon>
        <taxon>Alphaproteobacteria</taxon>
        <taxon>Rhodobacterales</taxon>
        <taxon>Paracoccaceae</taxon>
        <taxon>Boseongicola</taxon>
    </lineage>
</organism>
<comment type="cofactor">
    <cofactor evidence="4">
        <name>Mg(2+)</name>
        <dbReference type="ChEBI" id="CHEBI:18420"/>
    </cofactor>
</comment>
<dbReference type="SUPFAM" id="SSF56655">
    <property type="entry name" value="Carbohydrate phosphatase"/>
    <property type="match status" value="1"/>
</dbReference>
<keyword evidence="6" id="KW-1185">Reference proteome</keyword>
<evidence type="ECO:0000256" key="2">
    <source>
        <dbReference type="ARBA" id="ARBA00022723"/>
    </source>
</evidence>
<dbReference type="EC" id="3.1.3.25" evidence="5"/>
<dbReference type="Pfam" id="PF00459">
    <property type="entry name" value="Inositol_P"/>
    <property type="match status" value="1"/>
</dbReference>
<name>A0A238IZF7_9RHOB</name>
<feature type="binding site" evidence="4">
    <location>
        <position position="87"/>
    </location>
    <ligand>
        <name>Mg(2+)</name>
        <dbReference type="ChEBI" id="CHEBI:18420"/>
        <label>1</label>
        <note>catalytic</note>
    </ligand>
</feature>
<dbReference type="AlphaFoldDB" id="A0A238IZF7"/>
<dbReference type="GO" id="GO:0006020">
    <property type="term" value="P:inositol metabolic process"/>
    <property type="evidence" value="ECO:0007669"/>
    <property type="project" value="TreeGrafter"/>
</dbReference>
<dbReference type="Gene3D" id="3.40.190.80">
    <property type="match status" value="1"/>
</dbReference>
<feature type="binding site" evidence="4">
    <location>
        <position position="66"/>
    </location>
    <ligand>
        <name>Mg(2+)</name>
        <dbReference type="ChEBI" id="CHEBI:18420"/>
        <label>1</label>
        <note>catalytic</note>
    </ligand>
</feature>
<dbReference type="GO" id="GO:0007165">
    <property type="term" value="P:signal transduction"/>
    <property type="evidence" value="ECO:0007669"/>
    <property type="project" value="TreeGrafter"/>
</dbReference>
<dbReference type="EMBL" id="FXXQ01000003">
    <property type="protein sequence ID" value="SMX23255.1"/>
    <property type="molecule type" value="Genomic_DNA"/>
</dbReference>
<dbReference type="RefSeq" id="WP_093973231.1">
    <property type="nucleotide sequence ID" value="NZ_FXXQ01000003.1"/>
</dbReference>
<evidence type="ECO:0000256" key="4">
    <source>
        <dbReference type="PIRSR" id="PIRSR600760-2"/>
    </source>
</evidence>
<dbReference type="GO" id="GO:0046872">
    <property type="term" value="F:metal ion binding"/>
    <property type="evidence" value="ECO:0007669"/>
    <property type="project" value="UniProtKB-KW"/>
</dbReference>
<dbReference type="GO" id="GO:0046854">
    <property type="term" value="P:phosphatidylinositol phosphate biosynthetic process"/>
    <property type="evidence" value="ECO:0007669"/>
    <property type="project" value="InterPro"/>
</dbReference>
<keyword evidence="2 4" id="KW-0479">Metal-binding</keyword>
<dbReference type="Proteomes" id="UP000201838">
    <property type="component" value="Unassembled WGS sequence"/>
</dbReference>
<comment type="similarity">
    <text evidence="1">Belongs to the inositol monophosphatase superfamily.</text>
</comment>
<dbReference type="OrthoDB" id="9785695at2"/>
<keyword evidence="3 4" id="KW-0460">Magnesium</keyword>
<dbReference type="PANTHER" id="PTHR20854:SF4">
    <property type="entry name" value="INOSITOL-1-MONOPHOSPHATASE-RELATED"/>
    <property type="match status" value="1"/>
</dbReference>
<evidence type="ECO:0000256" key="1">
    <source>
        <dbReference type="ARBA" id="ARBA00009759"/>
    </source>
</evidence>
<dbReference type="Gene3D" id="3.30.540.10">
    <property type="entry name" value="Fructose-1,6-Bisphosphatase, subunit A, domain 1"/>
    <property type="match status" value="1"/>
</dbReference>
<evidence type="ECO:0000313" key="5">
    <source>
        <dbReference type="EMBL" id="SMX23255.1"/>
    </source>
</evidence>
<evidence type="ECO:0000313" key="6">
    <source>
        <dbReference type="Proteomes" id="UP000201838"/>
    </source>
</evidence>
<dbReference type="PANTHER" id="PTHR20854">
    <property type="entry name" value="INOSITOL MONOPHOSPHATASE"/>
    <property type="match status" value="1"/>
</dbReference>
<dbReference type="PRINTS" id="PR00377">
    <property type="entry name" value="IMPHPHTASES"/>
</dbReference>
<feature type="binding site" evidence="4">
    <location>
        <position position="205"/>
    </location>
    <ligand>
        <name>Mg(2+)</name>
        <dbReference type="ChEBI" id="CHEBI:18420"/>
        <label>1</label>
        <note>catalytic</note>
    </ligand>
</feature>
<dbReference type="InterPro" id="IPR020550">
    <property type="entry name" value="Inositol_monophosphatase_CS"/>
</dbReference>
<dbReference type="InterPro" id="IPR000760">
    <property type="entry name" value="Inositol_monophosphatase-like"/>
</dbReference>
<sequence length="256" mass="28268">MLERDLDLLKSAALEAGEIARHYWRDDPQVWDKGGDDPVSEADFAVDTYLKTALLAARADYGWVSEETEDDPARFEKHRTFVVDPIDGTRAFVAGEKTWAHSLAVVENGKPIVAAIYLPVRDKLYLATKGGGATLNDDPIKATRYAFSRETTLLTPKVTLKPHFWKSSPPDFQRHFRPSLAYRLGLVAEGRFDGMLTLRPSWEWDIAAGALLVTEAGGHATDRRGKPLTFNTPSRQSAGVVAAGTRVHPALIDKLA</sequence>
<gene>
    <name evidence="5" type="primary">suhB_1</name>
    <name evidence="5" type="ORF">BOA8489_01359</name>
</gene>
<feature type="binding site" evidence="4">
    <location>
        <position position="84"/>
    </location>
    <ligand>
        <name>Mg(2+)</name>
        <dbReference type="ChEBI" id="CHEBI:18420"/>
        <label>1</label>
        <note>catalytic</note>
    </ligand>
</feature>
<dbReference type="PROSITE" id="PS00630">
    <property type="entry name" value="IMP_2"/>
    <property type="match status" value="1"/>
</dbReference>
<dbReference type="GO" id="GO:0008934">
    <property type="term" value="F:inositol monophosphate 1-phosphatase activity"/>
    <property type="evidence" value="ECO:0007669"/>
    <property type="project" value="TreeGrafter"/>
</dbReference>
<feature type="binding site" evidence="4">
    <location>
        <position position="86"/>
    </location>
    <ligand>
        <name>Mg(2+)</name>
        <dbReference type="ChEBI" id="CHEBI:18420"/>
        <label>1</label>
        <note>catalytic</note>
    </ligand>
</feature>
<accession>A0A238IZF7</accession>
<keyword evidence="5" id="KW-0378">Hydrolase</keyword>